<protein>
    <submittedName>
        <fullName evidence="1">1102_t:CDS:1</fullName>
    </submittedName>
</protein>
<evidence type="ECO:0000313" key="2">
    <source>
        <dbReference type="Proteomes" id="UP000789525"/>
    </source>
</evidence>
<name>A0ACA9KAY1_9GLOM</name>
<keyword evidence="2" id="KW-1185">Reference proteome</keyword>
<proteinExistence type="predicted"/>
<comment type="caution">
    <text evidence="1">The sequence shown here is derived from an EMBL/GenBank/DDBJ whole genome shotgun (WGS) entry which is preliminary data.</text>
</comment>
<reference evidence="1" key="1">
    <citation type="submission" date="2021-06" db="EMBL/GenBank/DDBJ databases">
        <authorList>
            <person name="Kallberg Y."/>
            <person name="Tangrot J."/>
            <person name="Rosling A."/>
        </authorList>
    </citation>
    <scope>NUCLEOTIDE SEQUENCE</scope>
    <source>
        <strain evidence="1">CL356</strain>
    </source>
</reference>
<accession>A0ACA9KAY1</accession>
<organism evidence="1 2">
    <name type="scientific">Acaulospora colombiana</name>
    <dbReference type="NCBI Taxonomy" id="27376"/>
    <lineage>
        <taxon>Eukaryota</taxon>
        <taxon>Fungi</taxon>
        <taxon>Fungi incertae sedis</taxon>
        <taxon>Mucoromycota</taxon>
        <taxon>Glomeromycotina</taxon>
        <taxon>Glomeromycetes</taxon>
        <taxon>Diversisporales</taxon>
        <taxon>Acaulosporaceae</taxon>
        <taxon>Acaulospora</taxon>
    </lineage>
</organism>
<dbReference type="Proteomes" id="UP000789525">
    <property type="component" value="Unassembled WGS sequence"/>
</dbReference>
<sequence>NGLSATQVHAELGIAEGSCALSKRTIERWILVFNNGNESIEDKPRSGNLREATILQKLPKSKNW</sequence>
<evidence type="ECO:0000313" key="1">
    <source>
        <dbReference type="EMBL" id="CAG8462390.1"/>
    </source>
</evidence>
<dbReference type="EMBL" id="CAJVPT010001441">
    <property type="protein sequence ID" value="CAG8462390.1"/>
    <property type="molecule type" value="Genomic_DNA"/>
</dbReference>
<gene>
    <name evidence="1" type="ORF">ACOLOM_LOCUS1223</name>
</gene>
<feature type="non-terminal residue" evidence="1">
    <location>
        <position position="1"/>
    </location>
</feature>